<dbReference type="InterPro" id="IPR012863">
    <property type="entry name" value="DUF1636"/>
</dbReference>
<dbReference type="AlphaFoldDB" id="A0A916TL06"/>
<accession>A0A916TL06</accession>
<dbReference type="EMBL" id="BMFA01000006">
    <property type="protein sequence ID" value="GGB50530.1"/>
    <property type="molecule type" value="Genomic_DNA"/>
</dbReference>
<reference evidence="1" key="2">
    <citation type="submission" date="2020-09" db="EMBL/GenBank/DDBJ databases">
        <authorList>
            <person name="Sun Q."/>
            <person name="Zhou Y."/>
        </authorList>
    </citation>
    <scope>NUCLEOTIDE SEQUENCE</scope>
    <source>
        <strain evidence="1">CGMCC 1.12426</strain>
    </source>
</reference>
<evidence type="ECO:0000313" key="2">
    <source>
        <dbReference type="Proteomes" id="UP000605148"/>
    </source>
</evidence>
<protein>
    <recommendedName>
        <fullName evidence="3">Metal-binding protein</fullName>
    </recommendedName>
</protein>
<gene>
    <name evidence="1" type="ORF">GCM10011316_23320</name>
</gene>
<dbReference type="RefSeq" id="WP_150496198.1">
    <property type="nucleotide sequence ID" value="NZ_BMFA01000006.1"/>
</dbReference>
<proteinExistence type="predicted"/>
<reference evidence="1" key="1">
    <citation type="journal article" date="2014" name="Int. J. Syst. Evol. Microbiol.">
        <title>Complete genome sequence of Corynebacterium casei LMG S-19264T (=DSM 44701T), isolated from a smear-ripened cheese.</title>
        <authorList>
            <consortium name="US DOE Joint Genome Institute (JGI-PGF)"/>
            <person name="Walter F."/>
            <person name="Albersmeier A."/>
            <person name="Kalinowski J."/>
            <person name="Ruckert C."/>
        </authorList>
    </citation>
    <scope>NUCLEOTIDE SEQUENCE</scope>
    <source>
        <strain evidence="1">CGMCC 1.12426</strain>
    </source>
</reference>
<evidence type="ECO:0000313" key="1">
    <source>
        <dbReference type="EMBL" id="GGB50530.1"/>
    </source>
</evidence>
<dbReference type="OrthoDB" id="8364077at2"/>
<keyword evidence="2" id="KW-1185">Reference proteome</keyword>
<dbReference type="Proteomes" id="UP000605148">
    <property type="component" value="Unassembled WGS sequence"/>
</dbReference>
<organism evidence="1 2">
    <name type="scientific">Roseibium aquae</name>
    <dbReference type="NCBI Taxonomy" id="1323746"/>
    <lineage>
        <taxon>Bacteria</taxon>
        <taxon>Pseudomonadati</taxon>
        <taxon>Pseudomonadota</taxon>
        <taxon>Alphaproteobacteria</taxon>
        <taxon>Hyphomicrobiales</taxon>
        <taxon>Stappiaceae</taxon>
        <taxon>Roseibium</taxon>
    </lineage>
</organism>
<name>A0A916TL06_9HYPH</name>
<sequence length="134" mass="14661">MAFSDNSRHRITVCITCREKGREDRPGAHLLAALQADLPEGFDVCAVKCMAGCSRPCTVAYQAPGKATYLFGDIVLEEDLADLKTFAAQYRALEDGWCSSVDRPGKLRRTTLARIPAQIAQVIQSVDVCEEEPA</sequence>
<evidence type="ECO:0008006" key="3">
    <source>
        <dbReference type="Google" id="ProtNLM"/>
    </source>
</evidence>
<comment type="caution">
    <text evidence="1">The sequence shown here is derived from an EMBL/GenBank/DDBJ whole genome shotgun (WGS) entry which is preliminary data.</text>
</comment>
<dbReference type="Pfam" id="PF07845">
    <property type="entry name" value="DUF1636"/>
    <property type="match status" value="1"/>
</dbReference>